<gene>
    <name evidence="1" type="ORF">FB382_004390</name>
</gene>
<comment type="caution">
    <text evidence="1">The sequence shown here is derived from an EMBL/GenBank/DDBJ whole genome shotgun (WGS) entry which is preliminary data.</text>
</comment>
<keyword evidence="2" id="KW-1185">Reference proteome</keyword>
<dbReference type="AlphaFoldDB" id="A0A7W3PC22"/>
<organism evidence="1 2">
    <name type="scientific">Nocardioides ginsengisegetis</name>
    <dbReference type="NCBI Taxonomy" id="661491"/>
    <lineage>
        <taxon>Bacteria</taxon>
        <taxon>Bacillati</taxon>
        <taxon>Actinomycetota</taxon>
        <taxon>Actinomycetes</taxon>
        <taxon>Propionibacteriales</taxon>
        <taxon>Nocardioidaceae</taxon>
        <taxon>Nocardioides</taxon>
    </lineage>
</organism>
<dbReference type="Proteomes" id="UP000580910">
    <property type="component" value="Unassembled WGS sequence"/>
</dbReference>
<dbReference type="EMBL" id="JACGXA010000005">
    <property type="protein sequence ID" value="MBA8806039.1"/>
    <property type="molecule type" value="Genomic_DNA"/>
</dbReference>
<evidence type="ECO:0000313" key="1">
    <source>
        <dbReference type="EMBL" id="MBA8806039.1"/>
    </source>
</evidence>
<protein>
    <submittedName>
        <fullName evidence="1">Uncharacterized protein</fullName>
    </submittedName>
</protein>
<accession>A0A7W3PC22</accession>
<name>A0A7W3PC22_9ACTN</name>
<sequence>MAIATYADVAVELGRPIADPNEQAQVTWWLNGAELQIKARLGDVTLLDQEILKYVEVMAVAAKALNPTGAQYEAIDDYRYGLPAESRRVTILDEWWSMLDPDVGAAVFSVRATFTPDTPDDPTLNWA</sequence>
<reference evidence="1 2" key="1">
    <citation type="submission" date="2020-07" db="EMBL/GenBank/DDBJ databases">
        <title>Sequencing the genomes of 1000 actinobacteria strains.</title>
        <authorList>
            <person name="Klenk H.-P."/>
        </authorList>
    </citation>
    <scope>NUCLEOTIDE SEQUENCE [LARGE SCALE GENOMIC DNA]</scope>
    <source>
        <strain evidence="1 2">DSM 21349</strain>
    </source>
</reference>
<proteinExistence type="predicted"/>
<dbReference type="RefSeq" id="WP_182542040.1">
    <property type="nucleotide sequence ID" value="NZ_JACGXA010000005.1"/>
</dbReference>
<evidence type="ECO:0000313" key="2">
    <source>
        <dbReference type="Proteomes" id="UP000580910"/>
    </source>
</evidence>